<comment type="caution">
    <text evidence="1">The sequence shown here is derived from an EMBL/GenBank/DDBJ whole genome shotgun (WGS) entry which is preliminary data.</text>
</comment>
<dbReference type="EMBL" id="JBGOOL010000092">
    <property type="protein sequence ID" value="MEZ8055678.1"/>
    <property type="molecule type" value="Genomic_DNA"/>
</dbReference>
<keyword evidence="2" id="KW-1185">Reference proteome</keyword>
<gene>
    <name evidence="1" type="ORF">ACED57_21435</name>
</gene>
<dbReference type="Proteomes" id="UP001569175">
    <property type="component" value="Unassembled WGS sequence"/>
</dbReference>
<sequence length="144" mass="17679">MEENKIVVMLYSFKESAKTLFKKVCDEFEFFDDDYEDFESSYFKEFEELYNFGLSKVYYDESNFDYDCFELKDYGVFYSVFNGCLCYENIECTHENIERYKEDFLNGDRILRNGYDVFLNVIDEELIIDFEKEIYYEDDDIEEY</sequence>
<accession>A0ABV4KTP7</accession>
<name>A0ABV4KTP7_9VIBR</name>
<dbReference type="RefSeq" id="WP_371708466.1">
    <property type="nucleotide sequence ID" value="NZ_JBFRME010000260.1"/>
</dbReference>
<reference evidence="1 2" key="1">
    <citation type="submission" date="2024-06" db="EMBL/GenBank/DDBJ databases">
        <authorList>
            <person name="Steensen K."/>
            <person name="Seneca J."/>
            <person name="Bartlau N."/>
            <person name="Yu A.X."/>
            <person name="Polz M.F."/>
        </authorList>
    </citation>
    <scope>NUCLEOTIDE SEQUENCE [LARGE SCALE GENOMIC DNA]</scope>
    <source>
        <strain evidence="1 2">1F9</strain>
    </source>
</reference>
<protein>
    <submittedName>
        <fullName evidence="1">Uncharacterized protein</fullName>
    </submittedName>
</protein>
<proteinExistence type="predicted"/>
<evidence type="ECO:0000313" key="2">
    <source>
        <dbReference type="Proteomes" id="UP001569175"/>
    </source>
</evidence>
<evidence type="ECO:0000313" key="1">
    <source>
        <dbReference type="EMBL" id="MEZ8055678.1"/>
    </source>
</evidence>
<organism evidence="1 2">
    <name type="scientific">Vibrio atlanticus</name>
    <dbReference type="NCBI Taxonomy" id="693153"/>
    <lineage>
        <taxon>Bacteria</taxon>
        <taxon>Pseudomonadati</taxon>
        <taxon>Pseudomonadota</taxon>
        <taxon>Gammaproteobacteria</taxon>
        <taxon>Vibrionales</taxon>
        <taxon>Vibrionaceae</taxon>
        <taxon>Vibrio</taxon>
    </lineage>
</organism>